<evidence type="ECO:0000313" key="1">
    <source>
        <dbReference type="EMBL" id="SDE25055.1"/>
    </source>
</evidence>
<name>A0A1G7BFM0_NIADE</name>
<reference evidence="2" key="1">
    <citation type="submission" date="2016-10" db="EMBL/GenBank/DDBJ databases">
        <authorList>
            <person name="Varghese N."/>
            <person name="Submissions S."/>
        </authorList>
    </citation>
    <scope>NUCLEOTIDE SEQUENCE [LARGE SCALE GENOMIC DNA]</scope>
    <source>
        <strain evidence="2">DSM 25811 / CCM 8410 / LMG 26954 / E90</strain>
    </source>
</reference>
<gene>
    <name evidence="1" type="ORF">SAMN04487894_12912</name>
</gene>
<evidence type="ECO:0000313" key="2">
    <source>
        <dbReference type="Proteomes" id="UP000198757"/>
    </source>
</evidence>
<keyword evidence="2" id="KW-1185">Reference proteome</keyword>
<dbReference type="AlphaFoldDB" id="A0A1G7BFM0"/>
<dbReference type="EMBL" id="FMZO01000029">
    <property type="protein sequence ID" value="SDE25055.1"/>
    <property type="molecule type" value="Genomic_DNA"/>
</dbReference>
<dbReference type="Proteomes" id="UP000198757">
    <property type="component" value="Unassembled WGS sequence"/>
</dbReference>
<protein>
    <submittedName>
        <fullName evidence="1">Uncharacterized protein</fullName>
    </submittedName>
</protein>
<proteinExistence type="predicted"/>
<sequence>MMSIYIFVFPNIKVFKFFRFNRVFHQMSAGLTAGPPAGKTKRLPAHFNLRRSAGDQASHQQIKQTRRSNPGKRIRFQHGSALEKQQPASLTLTVLRGAGKYLAVSTGRLQYLNMFPALFSPNSDAFPLRSHPYFLLLIRPLKQLTPSMKASTTILPAGIWVRS</sequence>
<organism evidence="1 2">
    <name type="scientific">Niabella drilacis (strain DSM 25811 / CCM 8410 / CCUG 62505 / LMG 26954 / E90)</name>
    <dbReference type="NCBI Taxonomy" id="1285928"/>
    <lineage>
        <taxon>Bacteria</taxon>
        <taxon>Pseudomonadati</taxon>
        <taxon>Bacteroidota</taxon>
        <taxon>Chitinophagia</taxon>
        <taxon>Chitinophagales</taxon>
        <taxon>Chitinophagaceae</taxon>
        <taxon>Niabella</taxon>
    </lineage>
</organism>
<accession>A0A1G7BFM0</accession>